<accession>A0A382VPI8</accession>
<feature type="non-terminal residue" evidence="1">
    <location>
        <position position="25"/>
    </location>
</feature>
<sequence>MKKNIYKKIAKDVIDLEIQALKKLK</sequence>
<dbReference type="EMBL" id="UINC01153657">
    <property type="protein sequence ID" value="SVD48496.1"/>
    <property type="molecule type" value="Genomic_DNA"/>
</dbReference>
<gene>
    <name evidence="1" type="ORF">METZ01_LOCUS401350</name>
</gene>
<organism evidence="1">
    <name type="scientific">marine metagenome</name>
    <dbReference type="NCBI Taxonomy" id="408172"/>
    <lineage>
        <taxon>unclassified sequences</taxon>
        <taxon>metagenomes</taxon>
        <taxon>ecological metagenomes</taxon>
    </lineage>
</organism>
<name>A0A382VPI8_9ZZZZ</name>
<protein>
    <submittedName>
        <fullName evidence="1">Uncharacterized protein</fullName>
    </submittedName>
</protein>
<proteinExistence type="predicted"/>
<reference evidence="1" key="1">
    <citation type="submission" date="2018-05" db="EMBL/GenBank/DDBJ databases">
        <authorList>
            <person name="Lanie J.A."/>
            <person name="Ng W.-L."/>
            <person name="Kazmierczak K.M."/>
            <person name="Andrzejewski T.M."/>
            <person name="Davidsen T.M."/>
            <person name="Wayne K.J."/>
            <person name="Tettelin H."/>
            <person name="Glass J.I."/>
            <person name="Rusch D."/>
            <person name="Podicherti R."/>
            <person name="Tsui H.-C.T."/>
            <person name="Winkler M.E."/>
        </authorList>
    </citation>
    <scope>NUCLEOTIDE SEQUENCE</scope>
</reference>
<evidence type="ECO:0000313" key="1">
    <source>
        <dbReference type="EMBL" id="SVD48496.1"/>
    </source>
</evidence>
<dbReference type="AlphaFoldDB" id="A0A382VPI8"/>